<evidence type="ECO:0000256" key="7">
    <source>
        <dbReference type="RuleBase" id="RU003858"/>
    </source>
</evidence>
<dbReference type="GO" id="GO:0031201">
    <property type="term" value="C:SNARE complex"/>
    <property type="evidence" value="ECO:0007669"/>
    <property type="project" value="TreeGrafter"/>
</dbReference>
<dbReference type="InterPro" id="IPR006011">
    <property type="entry name" value="Syntaxin_N"/>
</dbReference>
<dbReference type="AlphaFoldDB" id="A0A8H7EQU0"/>
<dbReference type="InterPro" id="IPR006012">
    <property type="entry name" value="Syntaxin/epimorphin_CS"/>
</dbReference>
<reference evidence="11" key="1">
    <citation type="submission" date="2020-01" db="EMBL/GenBank/DDBJ databases">
        <title>Genome Sequencing of Three Apophysomyces-Like Fungal Strains Confirms a Novel Fungal Genus in the Mucoromycota with divergent Burkholderia-like Endosymbiotic Bacteria.</title>
        <authorList>
            <person name="Stajich J.E."/>
            <person name="Macias A.M."/>
            <person name="Carter-House D."/>
            <person name="Lovett B."/>
            <person name="Kasson L.R."/>
            <person name="Berry K."/>
            <person name="Grigoriev I."/>
            <person name="Chang Y."/>
            <person name="Spatafora J."/>
            <person name="Kasson M.T."/>
        </authorList>
    </citation>
    <scope>NUCLEOTIDE SEQUENCE</scope>
    <source>
        <strain evidence="11">NRRL A-21654</strain>
    </source>
</reference>
<evidence type="ECO:0000256" key="3">
    <source>
        <dbReference type="ARBA" id="ARBA00022692"/>
    </source>
</evidence>
<dbReference type="GO" id="GO:0000149">
    <property type="term" value="F:SNARE binding"/>
    <property type="evidence" value="ECO:0007669"/>
    <property type="project" value="TreeGrafter"/>
</dbReference>
<evidence type="ECO:0000256" key="8">
    <source>
        <dbReference type="SAM" id="MobiDB-lite"/>
    </source>
</evidence>
<dbReference type="CDD" id="cd15849">
    <property type="entry name" value="SNARE_Sso1"/>
    <property type="match status" value="1"/>
</dbReference>
<dbReference type="GO" id="GO:0048278">
    <property type="term" value="P:vesicle docking"/>
    <property type="evidence" value="ECO:0007669"/>
    <property type="project" value="TreeGrafter"/>
</dbReference>
<keyword evidence="5" id="KW-0472">Membrane</keyword>
<evidence type="ECO:0000256" key="6">
    <source>
        <dbReference type="PROSITE-ProRule" id="PRU00042"/>
    </source>
</evidence>
<feature type="domain" description="T-SNARE coiled-coil homology" evidence="10">
    <location>
        <begin position="232"/>
        <end position="294"/>
    </location>
</feature>
<keyword evidence="4" id="KW-1133">Transmembrane helix</keyword>
<proteinExistence type="inferred from homology"/>
<dbReference type="GO" id="GO:0012505">
    <property type="term" value="C:endomembrane system"/>
    <property type="evidence" value="ECO:0007669"/>
    <property type="project" value="TreeGrafter"/>
</dbReference>
<dbReference type="PROSITE" id="PS00028">
    <property type="entry name" value="ZINC_FINGER_C2H2_1"/>
    <property type="match status" value="1"/>
</dbReference>
<evidence type="ECO:0000256" key="4">
    <source>
        <dbReference type="ARBA" id="ARBA00022989"/>
    </source>
</evidence>
<evidence type="ECO:0000313" key="12">
    <source>
        <dbReference type="Proteomes" id="UP000605846"/>
    </source>
</evidence>
<accession>A0A8H7EQU0</accession>
<feature type="domain" description="C2H2-type" evidence="9">
    <location>
        <begin position="427"/>
        <end position="455"/>
    </location>
</feature>
<evidence type="ECO:0000313" key="11">
    <source>
        <dbReference type="EMBL" id="KAF7726512.1"/>
    </source>
</evidence>
<comment type="subcellular location">
    <subcellularLocation>
        <location evidence="1">Membrane</location>
        <topology evidence="1">Single-pass type IV membrane protein</topology>
    </subcellularLocation>
</comment>
<feature type="region of interest" description="Disordered" evidence="8">
    <location>
        <begin position="1"/>
        <end position="44"/>
    </location>
</feature>
<dbReference type="Pfam" id="PF00804">
    <property type="entry name" value="Syntaxin"/>
    <property type="match status" value="1"/>
</dbReference>
<dbReference type="SUPFAM" id="SSF47661">
    <property type="entry name" value="t-snare proteins"/>
    <property type="match status" value="1"/>
</dbReference>
<dbReference type="PANTHER" id="PTHR19957">
    <property type="entry name" value="SYNTAXIN"/>
    <property type="match status" value="1"/>
</dbReference>
<dbReference type="Gene3D" id="1.20.58.70">
    <property type="match status" value="1"/>
</dbReference>
<dbReference type="EMBL" id="JABAYA010000077">
    <property type="protein sequence ID" value="KAF7726512.1"/>
    <property type="molecule type" value="Genomic_DNA"/>
</dbReference>
<keyword evidence="3" id="KW-0812">Transmembrane</keyword>
<dbReference type="GO" id="GO:0008270">
    <property type="term" value="F:zinc ion binding"/>
    <property type="evidence" value="ECO:0007669"/>
    <property type="project" value="UniProtKB-KW"/>
</dbReference>
<evidence type="ECO:0000256" key="5">
    <source>
        <dbReference type="ARBA" id="ARBA00023136"/>
    </source>
</evidence>
<dbReference type="GO" id="GO:0005886">
    <property type="term" value="C:plasma membrane"/>
    <property type="evidence" value="ECO:0007669"/>
    <property type="project" value="TreeGrafter"/>
</dbReference>
<dbReference type="PROSITE" id="PS50192">
    <property type="entry name" value="T_SNARE"/>
    <property type="match status" value="1"/>
</dbReference>
<dbReference type="CDD" id="cd00179">
    <property type="entry name" value="SynN"/>
    <property type="match status" value="1"/>
</dbReference>
<dbReference type="InterPro" id="IPR000727">
    <property type="entry name" value="T_SNARE_dom"/>
</dbReference>
<keyword evidence="12" id="KW-1185">Reference proteome</keyword>
<dbReference type="GO" id="GO:0006906">
    <property type="term" value="P:vesicle fusion"/>
    <property type="evidence" value="ECO:0007669"/>
    <property type="project" value="TreeGrafter"/>
</dbReference>
<evidence type="ECO:0000256" key="2">
    <source>
        <dbReference type="ARBA" id="ARBA00009063"/>
    </source>
</evidence>
<sequence>MSNNNTRYTVSRDRMAELRNTSDSTDAFGPPRVPAGYRSASPRPSEEKYELQPMAQVLPPTSGHNLTTMDGYLAELDDLAGAIREVNQTIDMISEQHDTLLGSTNESQSARNGKQLEQLVENASKQNNSIKIRIKAMEQHNANQPANSDLNIRKTHVAKLKKDFLTAIQRYQDVERTFSKKYRQRVMRQIKIVKPDVTEEEVDAVIDSDQQNQIFAQSLMQTSRTGQARAVLSEVQTRHDDIKKIEKTILELQQLFMDMHMLVEQQGEVLNTIETQAVSATHDIEQGVKHADEAIKKARAVRANLLNLSSPDSVISTSGTNSTANDPNNKIKQMLDDSLHENETDSADEGTDDIPSNSTLTLALSKKEYPFCDKTYTRFNKARSHIYQQHQMEVEARNKSDQGKEHVYNDTNIKKYEKRGYRIVVKYACVSCIDTFDTKPELARHVNKAHLIQPPPMPRLAADNHWELDGNNISKRFYAYRQSCLDKSKTARVIKIKSAECCILYVQIQRNKGKRS</sequence>
<dbReference type="GO" id="GO:0005484">
    <property type="term" value="F:SNAP receptor activity"/>
    <property type="evidence" value="ECO:0007669"/>
    <property type="project" value="InterPro"/>
</dbReference>
<evidence type="ECO:0000256" key="1">
    <source>
        <dbReference type="ARBA" id="ARBA00004211"/>
    </source>
</evidence>
<dbReference type="SMART" id="SM00397">
    <property type="entry name" value="t_SNARE"/>
    <property type="match status" value="1"/>
</dbReference>
<gene>
    <name evidence="11" type="primary">SSO2_5</name>
    <name evidence="11" type="ORF">EC973_008643</name>
</gene>
<keyword evidence="6" id="KW-0479">Metal-binding</keyword>
<dbReference type="GO" id="GO:0006887">
    <property type="term" value="P:exocytosis"/>
    <property type="evidence" value="ECO:0007669"/>
    <property type="project" value="TreeGrafter"/>
</dbReference>
<comment type="similarity">
    <text evidence="2 7">Belongs to the syntaxin family.</text>
</comment>
<dbReference type="GO" id="GO:0006886">
    <property type="term" value="P:intracellular protein transport"/>
    <property type="evidence" value="ECO:0007669"/>
    <property type="project" value="InterPro"/>
</dbReference>
<dbReference type="OrthoDB" id="10255013at2759"/>
<dbReference type="PANTHER" id="PTHR19957:SF307">
    <property type="entry name" value="PROTEIN SSO1-RELATED"/>
    <property type="match status" value="1"/>
</dbReference>
<evidence type="ECO:0000259" key="10">
    <source>
        <dbReference type="PROSITE" id="PS50192"/>
    </source>
</evidence>
<dbReference type="PROSITE" id="PS50157">
    <property type="entry name" value="ZINC_FINGER_C2H2_2"/>
    <property type="match status" value="1"/>
</dbReference>
<dbReference type="InterPro" id="IPR045242">
    <property type="entry name" value="Syntaxin"/>
</dbReference>
<organism evidence="11 12">
    <name type="scientific">Apophysomyces ossiformis</name>
    <dbReference type="NCBI Taxonomy" id="679940"/>
    <lineage>
        <taxon>Eukaryota</taxon>
        <taxon>Fungi</taxon>
        <taxon>Fungi incertae sedis</taxon>
        <taxon>Mucoromycota</taxon>
        <taxon>Mucoromycotina</taxon>
        <taxon>Mucoromycetes</taxon>
        <taxon>Mucorales</taxon>
        <taxon>Mucorineae</taxon>
        <taxon>Mucoraceae</taxon>
        <taxon>Apophysomyces</taxon>
    </lineage>
</organism>
<name>A0A8H7EQU0_9FUNG</name>
<dbReference type="PROSITE" id="PS00914">
    <property type="entry name" value="SYNTAXIN"/>
    <property type="match status" value="1"/>
</dbReference>
<dbReference type="SMART" id="SM00503">
    <property type="entry name" value="SynN"/>
    <property type="match status" value="1"/>
</dbReference>
<dbReference type="InterPro" id="IPR010989">
    <property type="entry name" value="SNARE"/>
</dbReference>
<dbReference type="InterPro" id="IPR013087">
    <property type="entry name" value="Znf_C2H2_type"/>
</dbReference>
<keyword evidence="6" id="KW-0862">Zinc</keyword>
<keyword evidence="6" id="KW-0863">Zinc-finger</keyword>
<comment type="caution">
    <text evidence="11">The sequence shown here is derived from an EMBL/GenBank/DDBJ whole genome shotgun (WGS) entry which is preliminary data.</text>
</comment>
<protein>
    <submittedName>
        <fullName evidence="11">Plasma membrane t-SNARE, secretory vesicle fusion</fullName>
    </submittedName>
</protein>
<dbReference type="Proteomes" id="UP000605846">
    <property type="component" value="Unassembled WGS sequence"/>
</dbReference>
<evidence type="ECO:0000259" key="9">
    <source>
        <dbReference type="PROSITE" id="PS50157"/>
    </source>
</evidence>
<feature type="region of interest" description="Disordered" evidence="8">
    <location>
        <begin position="311"/>
        <end position="330"/>
    </location>
</feature>